<dbReference type="EMBL" id="KZ502169">
    <property type="protein sequence ID" value="PKU82677.1"/>
    <property type="molecule type" value="Genomic_DNA"/>
</dbReference>
<keyword evidence="1" id="KW-0472">Membrane</keyword>
<organism evidence="2 3">
    <name type="scientific">Dendrobium catenatum</name>
    <dbReference type="NCBI Taxonomy" id="906689"/>
    <lineage>
        <taxon>Eukaryota</taxon>
        <taxon>Viridiplantae</taxon>
        <taxon>Streptophyta</taxon>
        <taxon>Embryophyta</taxon>
        <taxon>Tracheophyta</taxon>
        <taxon>Spermatophyta</taxon>
        <taxon>Magnoliopsida</taxon>
        <taxon>Liliopsida</taxon>
        <taxon>Asparagales</taxon>
        <taxon>Orchidaceae</taxon>
        <taxon>Epidendroideae</taxon>
        <taxon>Malaxideae</taxon>
        <taxon>Dendrobiinae</taxon>
        <taxon>Dendrobium</taxon>
    </lineage>
</organism>
<evidence type="ECO:0000256" key="1">
    <source>
        <dbReference type="SAM" id="Phobius"/>
    </source>
</evidence>
<evidence type="ECO:0000313" key="3">
    <source>
        <dbReference type="Proteomes" id="UP000233837"/>
    </source>
</evidence>
<accession>A0A2I0X457</accession>
<gene>
    <name evidence="2" type="ORF">MA16_Dca021953</name>
</gene>
<feature type="transmembrane region" description="Helical" evidence="1">
    <location>
        <begin position="220"/>
        <end position="242"/>
    </location>
</feature>
<keyword evidence="1" id="KW-0812">Transmembrane</keyword>
<name>A0A2I0X457_9ASPA</name>
<feature type="transmembrane region" description="Helical" evidence="1">
    <location>
        <begin position="174"/>
        <end position="200"/>
    </location>
</feature>
<protein>
    <submittedName>
        <fullName evidence="2">Uncharacterized protein</fullName>
    </submittedName>
</protein>
<keyword evidence="3" id="KW-1185">Reference proteome</keyword>
<dbReference type="Proteomes" id="UP000233837">
    <property type="component" value="Unassembled WGS sequence"/>
</dbReference>
<reference evidence="2 3" key="2">
    <citation type="journal article" date="2017" name="Nature">
        <title>The Apostasia genome and the evolution of orchids.</title>
        <authorList>
            <person name="Zhang G.Q."/>
            <person name="Liu K.W."/>
            <person name="Li Z."/>
            <person name="Lohaus R."/>
            <person name="Hsiao Y.Y."/>
            <person name="Niu S.C."/>
            <person name="Wang J.Y."/>
            <person name="Lin Y.C."/>
            <person name="Xu Q."/>
            <person name="Chen L.J."/>
            <person name="Yoshida K."/>
            <person name="Fujiwara S."/>
            <person name="Wang Z.W."/>
            <person name="Zhang Y.Q."/>
            <person name="Mitsuda N."/>
            <person name="Wang M."/>
            <person name="Liu G.H."/>
            <person name="Pecoraro L."/>
            <person name="Huang H.X."/>
            <person name="Xiao X.J."/>
            <person name="Lin M."/>
            <person name="Wu X.Y."/>
            <person name="Wu W.L."/>
            <person name="Chen Y.Y."/>
            <person name="Chang S.B."/>
            <person name="Sakamoto S."/>
            <person name="Ohme-Takagi M."/>
            <person name="Yagi M."/>
            <person name="Zeng S.J."/>
            <person name="Shen C.Y."/>
            <person name="Yeh C.M."/>
            <person name="Luo Y.B."/>
            <person name="Tsai W.C."/>
            <person name="Van de Peer Y."/>
            <person name="Liu Z.J."/>
        </authorList>
    </citation>
    <scope>NUCLEOTIDE SEQUENCE [LARGE SCALE GENOMIC DNA]</scope>
    <source>
        <tissue evidence="2">The whole plant</tissue>
    </source>
</reference>
<reference evidence="2 3" key="1">
    <citation type="journal article" date="2016" name="Sci. Rep.">
        <title>The Dendrobium catenatum Lindl. genome sequence provides insights into polysaccharide synthase, floral development and adaptive evolution.</title>
        <authorList>
            <person name="Zhang G.Q."/>
            <person name="Xu Q."/>
            <person name="Bian C."/>
            <person name="Tsai W.C."/>
            <person name="Yeh C.M."/>
            <person name="Liu K.W."/>
            <person name="Yoshida K."/>
            <person name="Zhang L.S."/>
            <person name="Chang S.B."/>
            <person name="Chen F."/>
            <person name="Shi Y."/>
            <person name="Su Y.Y."/>
            <person name="Zhang Y.Q."/>
            <person name="Chen L.J."/>
            <person name="Yin Y."/>
            <person name="Lin M."/>
            <person name="Huang H."/>
            <person name="Deng H."/>
            <person name="Wang Z.W."/>
            <person name="Zhu S.L."/>
            <person name="Zhao X."/>
            <person name="Deng C."/>
            <person name="Niu S.C."/>
            <person name="Huang J."/>
            <person name="Wang M."/>
            <person name="Liu G.H."/>
            <person name="Yang H.J."/>
            <person name="Xiao X.J."/>
            <person name="Hsiao Y.Y."/>
            <person name="Wu W.L."/>
            <person name="Chen Y.Y."/>
            <person name="Mitsuda N."/>
            <person name="Ohme-Takagi M."/>
            <person name="Luo Y.B."/>
            <person name="Van de Peer Y."/>
            <person name="Liu Z.J."/>
        </authorList>
    </citation>
    <scope>NUCLEOTIDE SEQUENCE [LARGE SCALE GENOMIC DNA]</scope>
    <source>
        <tissue evidence="2">The whole plant</tissue>
    </source>
</reference>
<sequence length="279" mass="31824">MATIFDLSVGEKQMLPNNSNSIYVPSSSSNPCNSQQALSHIVVSDVNSNSPNPPQSRIMNKQVNDLNPNKVETIFSENDLSQQESLANVQTESMKELCGGVERNISTLEDGVFYMEGELPLSKGHSGKLIDSKLPLIDNYLCNAFTDTEVDILAKCYDIHDHDMSFSKGRALTFRLGVAGVSSWSVGWTFFAWAFVFLLLTSKDFSFVGFYADRIFVRKLLVQAYYFYIPYFWVLLLAHLPVWEYRKERRKIGFDLQQYSYRIIDIRNNMTTQILEVKG</sequence>
<keyword evidence="1" id="KW-1133">Transmembrane helix</keyword>
<proteinExistence type="predicted"/>
<evidence type="ECO:0000313" key="2">
    <source>
        <dbReference type="EMBL" id="PKU82677.1"/>
    </source>
</evidence>
<dbReference type="AlphaFoldDB" id="A0A2I0X457"/>